<evidence type="ECO:0000256" key="4">
    <source>
        <dbReference type="SAM" id="MobiDB-lite"/>
    </source>
</evidence>
<keyword evidence="2" id="KW-0677">Repeat</keyword>
<evidence type="ECO:0000256" key="2">
    <source>
        <dbReference type="ARBA" id="ARBA00022737"/>
    </source>
</evidence>
<proteinExistence type="inferred from homology"/>
<evidence type="ECO:0000313" key="6">
    <source>
        <dbReference type="Proteomes" id="UP000837857"/>
    </source>
</evidence>
<dbReference type="InterPro" id="IPR002635">
    <property type="entry name" value="Chorion"/>
</dbReference>
<evidence type="ECO:0000256" key="3">
    <source>
        <dbReference type="RuleBase" id="RU004378"/>
    </source>
</evidence>
<feature type="non-terminal residue" evidence="5">
    <location>
        <position position="268"/>
    </location>
</feature>
<accession>A0ABN8IHH3</accession>
<gene>
    <name evidence="5" type="ORF">IPOD504_LOCUS10138</name>
</gene>
<feature type="region of interest" description="Disordered" evidence="4">
    <location>
        <begin position="1"/>
        <end position="25"/>
    </location>
</feature>
<dbReference type="EMBL" id="OW152836">
    <property type="protein sequence ID" value="CAH2057296.1"/>
    <property type="molecule type" value="Genomic_DNA"/>
</dbReference>
<evidence type="ECO:0000313" key="5">
    <source>
        <dbReference type="EMBL" id="CAH2057296.1"/>
    </source>
</evidence>
<dbReference type="Proteomes" id="UP000837857">
    <property type="component" value="Chromosome 24"/>
</dbReference>
<protein>
    <submittedName>
        <fullName evidence="5">Uncharacterized protein</fullName>
    </submittedName>
</protein>
<comment type="similarity">
    <text evidence="1 3">Belongs to the chorion protein family.</text>
</comment>
<organism evidence="5 6">
    <name type="scientific">Iphiclides podalirius</name>
    <name type="common">scarce swallowtail</name>
    <dbReference type="NCBI Taxonomy" id="110791"/>
    <lineage>
        <taxon>Eukaryota</taxon>
        <taxon>Metazoa</taxon>
        <taxon>Ecdysozoa</taxon>
        <taxon>Arthropoda</taxon>
        <taxon>Hexapoda</taxon>
        <taxon>Insecta</taxon>
        <taxon>Pterygota</taxon>
        <taxon>Neoptera</taxon>
        <taxon>Endopterygota</taxon>
        <taxon>Lepidoptera</taxon>
        <taxon>Glossata</taxon>
        <taxon>Ditrysia</taxon>
        <taxon>Papilionoidea</taxon>
        <taxon>Papilionidae</taxon>
        <taxon>Papilioninae</taxon>
        <taxon>Iphiclides</taxon>
    </lineage>
</organism>
<evidence type="ECO:0000256" key="1">
    <source>
        <dbReference type="ARBA" id="ARBA00005906"/>
    </source>
</evidence>
<sequence length="268" mass="27753">MSSYSPKPEHKIHPHSSPGSPANDLYSSTIEFKVRTEPLWPEDRNHSTRWDLSRELNSSQNGNLSGYQSSTDHRQLAGHVQVTRTSASICPSHFGTVPTITGAPQITNGECLLRNSYNSAPCGCGQGYIEYPLPTPWLGGTCGAGFESGVVPASDGGGFAVRSASLVPPSGVSVLSENEYTGALAVVGQVPFLGTAYLEGAVPSAGNGAVTYGCGYGDVRIVSEESTAPGVGLARLPGAVASAPWATADIGYNNGWGTCGCGRGILAY</sequence>
<keyword evidence="6" id="KW-1185">Reference proteome</keyword>
<name>A0ABN8IHH3_9NEOP</name>
<dbReference type="Pfam" id="PF01723">
    <property type="entry name" value="Chorion_1"/>
    <property type="match status" value="1"/>
</dbReference>
<reference evidence="5" key="1">
    <citation type="submission" date="2022-03" db="EMBL/GenBank/DDBJ databases">
        <authorList>
            <person name="Martin H S."/>
        </authorList>
    </citation>
    <scope>NUCLEOTIDE SEQUENCE</scope>
</reference>